<dbReference type="AlphaFoldDB" id="A0A7J6ESX7"/>
<dbReference type="Proteomes" id="UP000525078">
    <property type="component" value="Unassembled WGS sequence"/>
</dbReference>
<evidence type="ECO:0000313" key="2">
    <source>
        <dbReference type="Proteomes" id="UP000525078"/>
    </source>
</evidence>
<accession>A0A7J6ESX7</accession>
<protein>
    <submittedName>
        <fullName evidence="1">Uncharacterized protein</fullName>
    </submittedName>
</protein>
<name>A0A7J6ESX7_CANSA</name>
<gene>
    <name evidence="1" type="ORF">F8388_012866</name>
</gene>
<sequence length="169" mass="19258">MTRRKGYEKGDFRVTSRAREIENDMMIQIRLSNATITTLGIETTRHMFITTSINNSKYLHWCPSIRKRVLGGLSFLPNALSITFANDDELKFNSGLGNPLTHQWVVGPLWLILERLCPNHNPMLHTRRIQLQKTQDLKEIPRDQHQILGQRSHNYSLLEILGGGGGGLA</sequence>
<comment type="caution">
    <text evidence="1">The sequence shown here is derived from an EMBL/GenBank/DDBJ whole genome shotgun (WGS) entry which is preliminary data.</text>
</comment>
<reference evidence="1 2" key="1">
    <citation type="journal article" date="2020" name="bioRxiv">
        <title>Sequence and annotation of 42 cannabis genomes reveals extensive copy number variation in cannabinoid synthesis and pathogen resistance genes.</title>
        <authorList>
            <person name="Mckernan K.J."/>
            <person name="Helbert Y."/>
            <person name="Kane L.T."/>
            <person name="Ebling H."/>
            <person name="Zhang L."/>
            <person name="Liu B."/>
            <person name="Eaton Z."/>
            <person name="Mclaughlin S."/>
            <person name="Kingan S."/>
            <person name="Baybayan P."/>
            <person name="Concepcion G."/>
            <person name="Jordan M."/>
            <person name="Riva A."/>
            <person name="Barbazuk W."/>
            <person name="Harkins T."/>
        </authorList>
    </citation>
    <scope>NUCLEOTIDE SEQUENCE [LARGE SCALE GENOMIC DNA]</scope>
    <source>
        <strain evidence="2">cv. Jamaican Lion 4</strain>
        <tissue evidence="1">Leaf</tissue>
    </source>
</reference>
<proteinExistence type="predicted"/>
<organism evidence="1 2">
    <name type="scientific">Cannabis sativa</name>
    <name type="common">Hemp</name>
    <name type="synonym">Marijuana</name>
    <dbReference type="NCBI Taxonomy" id="3483"/>
    <lineage>
        <taxon>Eukaryota</taxon>
        <taxon>Viridiplantae</taxon>
        <taxon>Streptophyta</taxon>
        <taxon>Embryophyta</taxon>
        <taxon>Tracheophyta</taxon>
        <taxon>Spermatophyta</taxon>
        <taxon>Magnoliopsida</taxon>
        <taxon>eudicotyledons</taxon>
        <taxon>Gunneridae</taxon>
        <taxon>Pentapetalae</taxon>
        <taxon>rosids</taxon>
        <taxon>fabids</taxon>
        <taxon>Rosales</taxon>
        <taxon>Cannabaceae</taxon>
        <taxon>Cannabis</taxon>
    </lineage>
</organism>
<evidence type="ECO:0000313" key="1">
    <source>
        <dbReference type="EMBL" id="KAF4361406.1"/>
    </source>
</evidence>
<dbReference type="EMBL" id="JAATIP010000192">
    <property type="protein sequence ID" value="KAF4361406.1"/>
    <property type="molecule type" value="Genomic_DNA"/>
</dbReference>